<dbReference type="Gene3D" id="1.10.10.60">
    <property type="entry name" value="Homeodomain-like"/>
    <property type="match status" value="1"/>
</dbReference>
<accession>A0ABU3ZHQ9</accession>
<keyword evidence="2" id="KW-0238">DNA-binding</keyword>
<proteinExistence type="predicted"/>
<feature type="domain" description="HTH araC/xylS-type" evidence="4">
    <location>
        <begin position="222"/>
        <end position="320"/>
    </location>
</feature>
<name>A0ABU3ZHQ9_9GAMM</name>
<dbReference type="PROSITE" id="PS01124">
    <property type="entry name" value="HTH_ARAC_FAMILY_2"/>
    <property type="match status" value="1"/>
</dbReference>
<dbReference type="SUPFAM" id="SSF46689">
    <property type="entry name" value="Homeodomain-like"/>
    <property type="match status" value="1"/>
</dbReference>
<dbReference type="SMART" id="SM00342">
    <property type="entry name" value="HTH_ARAC"/>
    <property type="match status" value="1"/>
</dbReference>
<keyword evidence="1" id="KW-0805">Transcription regulation</keyword>
<dbReference type="Pfam" id="PF12625">
    <property type="entry name" value="Arabinose_bd"/>
    <property type="match status" value="1"/>
</dbReference>
<dbReference type="InterPro" id="IPR009057">
    <property type="entry name" value="Homeodomain-like_sf"/>
</dbReference>
<protein>
    <submittedName>
        <fullName evidence="5">AraC family transcriptional regulator</fullName>
    </submittedName>
</protein>
<comment type="caution">
    <text evidence="5">The sequence shown here is derived from an EMBL/GenBank/DDBJ whole genome shotgun (WGS) entry which is preliminary data.</text>
</comment>
<keyword evidence="6" id="KW-1185">Reference proteome</keyword>
<organism evidence="5 6">
    <name type="scientific">Photobacterium rosenbergii</name>
    <dbReference type="NCBI Taxonomy" id="294936"/>
    <lineage>
        <taxon>Bacteria</taxon>
        <taxon>Pseudomonadati</taxon>
        <taxon>Pseudomonadota</taxon>
        <taxon>Gammaproteobacteria</taxon>
        <taxon>Vibrionales</taxon>
        <taxon>Vibrionaceae</taxon>
        <taxon>Photobacterium</taxon>
    </lineage>
</organism>
<dbReference type="RefSeq" id="WP_317522399.1">
    <property type="nucleotide sequence ID" value="NZ_JAWJZI010000004.1"/>
</dbReference>
<dbReference type="Proteomes" id="UP001186452">
    <property type="component" value="Unassembled WGS sequence"/>
</dbReference>
<evidence type="ECO:0000313" key="5">
    <source>
        <dbReference type="EMBL" id="MDV5169639.1"/>
    </source>
</evidence>
<gene>
    <name evidence="5" type="ORF">R2X38_11600</name>
</gene>
<dbReference type="EMBL" id="JAWJZI010000004">
    <property type="protein sequence ID" value="MDV5169639.1"/>
    <property type="molecule type" value="Genomic_DNA"/>
</dbReference>
<sequence>MSLHFKNTPIVTEARKLNSVISWCNQHGLEWRELAREVGLPVEHMHDSQCLPGNLLLGFAQKLTAEFGPHIGVDIGRRTFPIDISPALGNMLDRCDTFAEAVQVFITEMNTFSNNLVYWSEQLAGTWWLCYRSPIPSNTLGFMPMEWLRIMYLLNLCYPFLGCKWRPTAVKMMSSHPQWPTLPEELRHTTVKFSQPYGAIAIPLPDHCPPMMLVESQHDWLDTITRLVQTFSPEPWFSLGWFAQVLGVTPRTLQRHLAKRGTTFKALNETARKNKAIALLLGSEASITEIAWQVGYNDMSNFNRAFKKWTGETPSRFKLKLCGGR</sequence>
<evidence type="ECO:0000256" key="2">
    <source>
        <dbReference type="ARBA" id="ARBA00023125"/>
    </source>
</evidence>
<evidence type="ECO:0000259" key="4">
    <source>
        <dbReference type="PROSITE" id="PS01124"/>
    </source>
</evidence>
<dbReference type="PRINTS" id="PR00032">
    <property type="entry name" value="HTHARAC"/>
</dbReference>
<evidence type="ECO:0000313" key="6">
    <source>
        <dbReference type="Proteomes" id="UP001186452"/>
    </source>
</evidence>
<dbReference type="Pfam" id="PF12833">
    <property type="entry name" value="HTH_18"/>
    <property type="match status" value="1"/>
</dbReference>
<dbReference type="InterPro" id="IPR032687">
    <property type="entry name" value="AraC-type_N"/>
</dbReference>
<dbReference type="PANTHER" id="PTHR47894:SF1">
    <property type="entry name" value="HTH-TYPE TRANSCRIPTIONAL REGULATOR VQSM"/>
    <property type="match status" value="1"/>
</dbReference>
<dbReference type="PANTHER" id="PTHR47894">
    <property type="entry name" value="HTH-TYPE TRANSCRIPTIONAL REGULATOR GADX"/>
    <property type="match status" value="1"/>
</dbReference>
<dbReference type="InterPro" id="IPR020449">
    <property type="entry name" value="Tscrpt_reg_AraC-type_HTH"/>
</dbReference>
<reference evidence="5 6" key="1">
    <citation type="submission" date="2023-10" db="EMBL/GenBank/DDBJ databases">
        <title>Marine bacteria isolated from horseshoe crab.</title>
        <authorList>
            <person name="Cheng T.H."/>
        </authorList>
    </citation>
    <scope>NUCLEOTIDE SEQUENCE [LARGE SCALE GENOMIC DNA]</scope>
    <source>
        <strain evidence="5 6">HSC6</strain>
    </source>
</reference>
<dbReference type="InterPro" id="IPR018060">
    <property type="entry name" value="HTH_AraC"/>
</dbReference>
<evidence type="ECO:0000256" key="3">
    <source>
        <dbReference type="ARBA" id="ARBA00023163"/>
    </source>
</evidence>
<evidence type="ECO:0000256" key="1">
    <source>
        <dbReference type="ARBA" id="ARBA00023015"/>
    </source>
</evidence>
<keyword evidence="3" id="KW-0804">Transcription</keyword>